<sequence length="523" mass="57206">MFSPVVSFAEERLEVSITADQSSCQEIAALARKYGADSQLPDEVVVDGKPCPRGEVAHCFLSVIVKLLEKCEKEGVAAIPPEEMERIAALHEALKDDLVQLAGYVTLRETIEKMLAKPDDPSFLFKVGVDGFLRGEGAGNFRLPDFSYNPGHGEGRFLYRVKPYAYWHPTGWLDIHAEGQGYGFSGGSQYAGKVSLYQGFAEAHWPEAEGYSLKAGRQEFVYGSAFVLGNDSFYDGLSFDALRVRLAPLKPLTIDLFGGWYATPFSDGVKGELVGGYGTWTFSEGNALEAYALRDTGSGEHHAGEHRDTWGVRGMATFGPVALEVEPVFQTGRLFNPATDGNENISAYGGHADISFDTTLWGYHNHLFASYALGSGDSDAATGGSFRREFSNPNTDSPLTGDMNVIGSLSGIDVGDHHASGLRIHTLGWGIDITREVNFSATGRYFRASYVEPGFSKNLGVEADFTLTYAFSDNLSFVAGYDRFFTGGFFRDATGSERDIDYGYVMLQFDLSHAKPKLRMARK</sequence>
<evidence type="ECO:0000313" key="2">
    <source>
        <dbReference type="EMBL" id="MBT0654692.1"/>
    </source>
</evidence>
<keyword evidence="3" id="KW-1185">Reference proteome</keyword>
<dbReference type="Pfam" id="PF13372">
    <property type="entry name" value="Alginate_exp"/>
    <property type="match status" value="1"/>
</dbReference>
<reference evidence="2 3" key="1">
    <citation type="submission" date="2021-05" db="EMBL/GenBank/DDBJ databases">
        <title>The draft genome of Geobacter luticola JCM 17780.</title>
        <authorList>
            <person name="Xu Z."/>
            <person name="Masuda Y."/>
            <person name="Itoh H."/>
            <person name="Senoo K."/>
        </authorList>
    </citation>
    <scope>NUCLEOTIDE SEQUENCE [LARGE SCALE GENOMIC DNA]</scope>
    <source>
        <strain evidence="2 3">JCM 17780</strain>
    </source>
</reference>
<gene>
    <name evidence="2" type="ORF">KI810_16690</name>
</gene>
<comment type="caution">
    <text evidence="2">The sequence shown here is derived from an EMBL/GenBank/DDBJ whole genome shotgun (WGS) entry which is preliminary data.</text>
</comment>
<evidence type="ECO:0000259" key="1">
    <source>
        <dbReference type="Pfam" id="PF13372"/>
    </source>
</evidence>
<dbReference type="InterPro" id="IPR025388">
    <property type="entry name" value="Alginate_export_dom"/>
</dbReference>
<feature type="domain" description="Alginate export" evidence="1">
    <location>
        <begin position="211"/>
        <end position="394"/>
    </location>
</feature>
<dbReference type="Proteomes" id="UP000756860">
    <property type="component" value="Unassembled WGS sequence"/>
</dbReference>
<protein>
    <submittedName>
        <fullName evidence="2">Alginate export family protein</fullName>
    </submittedName>
</protein>
<accession>A0ABS5SII3</accession>
<proteinExistence type="predicted"/>
<organism evidence="2 3">
    <name type="scientific">Geomobilimonas luticola</name>
    <dbReference type="NCBI Taxonomy" id="1114878"/>
    <lineage>
        <taxon>Bacteria</taxon>
        <taxon>Pseudomonadati</taxon>
        <taxon>Thermodesulfobacteriota</taxon>
        <taxon>Desulfuromonadia</taxon>
        <taxon>Geobacterales</taxon>
        <taxon>Geobacteraceae</taxon>
        <taxon>Geomobilimonas</taxon>
    </lineage>
</organism>
<evidence type="ECO:0000313" key="3">
    <source>
        <dbReference type="Proteomes" id="UP000756860"/>
    </source>
</evidence>
<name>A0ABS5SII3_9BACT</name>
<dbReference type="EMBL" id="JAHCVK010000015">
    <property type="protein sequence ID" value="MBT0654692.1"/>
    <property type="molecule type" value="Genomic_DNA"/>
</dbReference>